<dbReference type="SUPFAM" id="SSF52151">
    <property type="entry name" value="FabD/lysophospholipase-like"/>
    <property type="match status" value="1"/>
</dbReference>
<dbReference type="InterPro" id="IPR050301">
    <property type="entry name" value="NTE"/>
</dbReference>
<dbReference type="OrthoDB" id="421051at2759"/>
<keyword evidence="3" id="KW-1185">Reference proteome</keyword>
<organism evidence="2 3">
    <name type="scientific">Protopolystoma xenopodis</name>
    <dbReference type="NCBI Taxonomy" id="117903"/>
    <lineage>
        <taxon>Eukaryota</taxon>
        <taxon>Metazoa</taxon>
        <taxon>Spiralia</taxon>
        <taxon>Lophotrochozoa</taxon>
        <taxon>Platyhelminthes</taxon>
        <taxon>Monogenea</taxon>
        <taxon>Polyopisthocotylea</taxon>
        <taxon>Polystomatidea</taxon>
        <taxon>Polystomatidae</taxon>
        <taxon>Protopolystoma</taxon>
    </lineage>
</organism>
<dbReference type="EMBL" id="CAAALY010105857">
    <property type="protein sequence ID" value="VEL29750.1"/>
    <property type="molecule type" value="Genomic_DNA"/>
</dbReference>
<accession>A0A3S5A7E6</accession>
<evidence type="ECO:0000313" key="3">
    <source>
        <dbReference type="Proteomes" id="UP000784294"/>
    </source>
</evidence>
<protein>
    <recommendedName>
        <fullName evidence="1">Lysophospholipase NTE1-like P-loop domain-containing protein</fullName>
    </recommendedName>
</protein>
<gene>
    <name evidence="2" type="ORF">PXEA_LOCUS23190</name>
</gene>
<feature type="domain" description="Lysophospholipase NTE1-like P-loop" evidence="1">
    <location>
        <begin position="7"/>
        <end position="73"/>
    </location>
</feature>
<dbReference type="GO" id="GO:0005783">
    <property type="term" value="C:endoplasmic reticulum"/>
    <property type="evidence" value="ECO:0007669"/>
    <property type="project" value="TreeGrafter"/>
</dbReference>
<proteinExistence type="predicted"/>
<reference evidence="2" key="1">
    <citation type="submission" date="2018-11" db="EMBL/GenBank/DDBJ databases">
        <authorList>
            <consortium name="Pathogen Informatics"/>
        </authorList>
    </citation>
    <scope>NUCLEOTIDE SEQUENCE</scope>
</reference>
<dbReference type="InterPro" id="IPR056556">
    <property type="entry name" value="NTE1_P-loop_dom"/>
</dbReference>
<dbReference type="Pfam" id="PF24179">
    <property type="entry name" value="NTE_Ploop"/>
    <property type="match status" value="1"/>
</dbReference>
<dbReference type="Proteomes" id="UP000784294">
    <property type="component" value="Unassembled WGS sequence"/>
</dbReference>
<dbReference type="PANTHER" id="PTHR14226">
    <property type="entry name" value="NEUROPATHY TARGET ESTERASE/SWISS CHEESE D.MELANOGASTER"/>
    <property type="match status" value="1"/>
</dbReference>
<evidence type="ECO:0000259" key="1">
    <source>
        <dbReference type="Pfam" id="PF24179"/>
    </source>
</evidence>
<evidence type="ECO:0000313" key="2">
    <source>
        <dbReference type="EMBL" id="VEL29750.1"/>
    </source>
</evidence>
<name>A0A3S5A7E6_9PLAT</name>
<dbReference type="Gene3D" id="3.40.1090.10">
    <property type="entry name" value="Cytosolic phospholipase A2 catalytic domain"/>
    <property type="match status" value="1"/>
</dbReference>
<dbReference type="PANTHER" id="PTHR14226:SF29">
    <property type="entry name" value="NEUROPATHY TARGET ESTERASE SWS"/>
    <property type="match status" value="1"/>
</dbReference>
<dbReference type="InterPro" id="IPR016035">
    <property type="entry name" value="Acyl_Trfase/lysoPLipase"/>
</dbReference>
<comment type="caution">
    <text evidence="2">The sequence shown here is derived from an EMBL/GenBank/DDBJ whole genome shotgun (WGS) entry which is preliminary data.</text>
</comment>
<dbReference type="AlphaFoldDB" id="A0A3S5A7E6"/>
<dbReference type="GO" id="GO:0004622">
    <property type="term" value="F:phosphatidylcholine lysophospholipase activity"/>
    <property type="evidence" value="ECO:0007669"/>
    <property type="project" value="TreeGrafter"/>
</dbReference>
<sequence length="117" mass="12979">MYPQDVAYPASGRTAAWLNARPWVSQHYHIRCPPRVFFKRSSDRLIAFYTRVFAHEIPNPLSDFSRLARYLTGQAVGLVLGGGGARGCAHGGVIRAFQNEDVLKTKQASSLILAFKS</sequence>